<proteinExistence type="predicted"/>
<reference evidence="1" key="1">
    <citation type="journal article" date="2021" name="Proc. Natl. Acad. Sci. U.S.A.">
        <title>A Catalog of Tens of Thousands of Viruses from Human Metagenomes Reveals Hidden Associations with Chronic Diseases.</title>
        <authorList>
            <person name="Tisza M.J."/>
            <person name="Buck C.B."/>
        </authorList>
    </citation>
    <scope>NUCLEOTIDE SEQUENCE</scope>
    <source>
        <strain evidence="1">Ct8Lf7</strain>
    </source>
</reference>
<organism evidence="1">
    <name type="scientific">Podoviridae sp. ct8Lf7</name>
    <dbReference type="NCBI Taxonomy" id="2827723"/>
    <lineage>
        <taxon>Viruses</taxon>
        <taxon>Duplodnaviria</taxon>
        <taxon>Heunggongvirae</taxon>
        <taxon>Uroviricota</taxon>
        <taxon>Caudoviricetes</taxon>
    </lineage>
</organism>
<evidence type="ECO:0000313" key="1">
    <source>
        <dbReference type="EMBL" id="DAF44657.1"/>
    </source>
</evidence>
<sequence length="81" mass="9258">MGESTVTDVKYENGKVIYTDVNNNTGELNLDTEDMYITMIPNKTNSLEELTEQSFNSMVVDPMGNNIMTHQDFLNQLEETF</sequence>
<dbReference type="EMBL" id="BK032511">
    <property type="protein sequence ID" value="DAF44657.1"/>
    <property type="molecule type" value="Genomic_DNA"/>
</dbReference>
<name>A0A8S5S149_9CAUD</name>
<protein>
    <submittedName>
        <fullName evidence="1">Uncharacterized protein</fullName>
    </submittedName>
</protein>
<accession>A0A8S5S149</accession>